<evidence type="ECO:0000313" key="10">
    <source>
        <dbReference type="EMBL" id="RWU07404.1"/>
    </source>
</evidence>
<comment type="similarity">
    <text evidence="7">Belongs to the TonB-dependent receptor family.</text>
</comment>
<evidence type="ECO:0000256" key="2">
    <source>
        <dbReference type="ARBA" id="ARBA00022448"/>
    </source>
</evidence>
<comment type="caution">
    <text evidence="10">The sequence shown here is derived from an EMBL/GenBank/DDBJ whole genome shotgun (WGS) entry which is preliminary data.</text>
</comment>
<evidence type="ECO:0000256" key="6">
    <source>
        <dbReference type="ARBA" id="ARBA00023237"/>
    </source>
</evidence>
<dbReference type="Gene3D" id="2.60.40.1120">
    <property type="entry name" value="Carboxypeptidase-like, regulatory domain"/>
    <property type="match status" value="1"/>
</dbReference>
<feature type="domain" description="TonB-dependent receptor plug" evidence="8">
    <location>
        <begin position="152"/>
        <end position="229"/>
    </location>
</feature>
<dbReference type="Pfam" id="PF14905">
    <property type="entry name" value="OMP_b-brl_3"/>
    <property type="match status" value="1"/>
</dbReference>
<sequence>MDRIKRKVLLLAAVICIATVKIYAQSGNTGKISGKIVDAQTNETIPYASAILLDRKTKATVRIVQSDLDGNFAIPNLADGTYSFKASYVGYQTMVRDSISITGALKSINLGTIKMKTGKGNILNEVTVTAQKPTMQLGIDKKVFSVDQSVVSEGGSATDVLQNVPSVQTDMDGGVSLRGSAARVLIDGKQSLIGGGDVAQILASIPASSIETIEVITNPSSKYDAEGQTGIINIVLKKNKKLGFNGNVALTAGNRDNYNGSTNLSFQNKNINLYANYSYRYGNRPGNGYNNTFYQSGVRGGGYINQSNNSNELEKGHNVKLGIDYNLTEKSTVSLSGGFNIRNSDEIENIGFSEYNGANSPLNLSNRVNTRDRKGNNYDLSLDFVQKFKKKGSELTFNASYATGDNDTYQFFDTYKVFENGSSIPTEFLQQRTNRPSDNKNYNVQLDYTLPLTETSRIEAGYRSQFRVSNSRTIADSLINGAYEFSRTLSNDFNSDDYVHAVYVNYQNQIKNFGYQVGLRGEDAALETEMGTYDASRNISYTPGKVAYTRLYPSIFLTQKLKNEQQLQLSYSRRVNRPRGWDTNPFLDVSDPINHRMGNVNLMPEDVHAFEFSYSRFFKKFSLVSSAYFRQTNDVIQRIRYDDYNGEQGVSLTIPQNLTSAKNSGVELIGKFDVSKKWNFTTNFNLYYRKIEGVAAFGTKDVDGMSYNANITNNITLPYNITLQLRADYRSNEVTAQGTFKAMYGFDAGAKMDLMNKRASLSFNIRNLFNTRKFQMEFDNTNASNTGSTINFSRARAGNMGSLTFSYRFGKTDFSQKRKKTQEAPRSDEESF</sequence>
<dbReference type="InterPro" id="IPR013784">
    <property type="entry name" value="Carb-bd-like_fold"/>
</dbReference>
<dbReference type="OrthoDB" id="606851at2"/>
<evidence type="ECO:0000259" key="8">
    <source>
        <dbReference type="Pfam" id="PF07715"/>
    </source>
</evidence>
<dbReference type="Gene3D" id="2.170.130.10">
    <property type="entry name" value="TonB-dependent receptor, plug domain"/>
    <property type="match status" value="1"/>
</dbReference>
<keyword evidence="6 7" id="KW-0998">Cell outer membrane</keyword>
<keyword evidence="11" id="KW-1185">Reference proteome</keyword>
<comment type="subcellular location">
    <subcellularLocation>
        <location evidence="1 7">Cell outer membrane</location>
        <topology evidence="1 7">Multi-pass membrane protein</topology>
    </subcellularLocation>
</comment>
<dbReference type="Proteomes" id="UP000284120">
    <property type="component" value="Unassembled WGS sequence"/>
</dbReference>
<name>A0A443YUB1_9SPHI</name>
<evidence type="ECO:0000256" key="7">
    <source>
        <dbReference type="PROSITE-ProRule" id="PRU01360"/>
    </source>
</evidence>
<dbReference type="Pfam" id="PF13715">
    <property type="entry name" value="CarbopepD_reg_2"/>
    <property type="match status" value="1"/>
</dbReference>
<organism evidence="10 11">
    <name type="scientific">Pedobacter chitinilyticus</name>
    <dbReference type="NCBI Taxonomy" id="2233776"/>
    <lineage>
        <taxon>Bacteria</taxon>
        <taxon>Pseudomonadati</taxon>
        <taxon>Bacteroidota</taxon>
        <taxon>Sphingobacteriia</taxon>
        <taxon>Sphingobacteriales</taxon>
        <taxon>Sphingobacteriaceae</taxon>
        <taxon>Pedobacter</taxon>
    </lineage>
</organism>
<reference evidence="10 11" key="1">
    <citation type="submission" date="2018-06" db="EMBL/GenBank/DDBJ databases">
        <title>Pedobacter endophyticus sp. nov., an endophytic bacterium isolated from a leaf of Triticum aestivum.</title>
        <authorList>
            <person name="Zhang L."/>
        </authorList>
    </citation>
    <scope>NUCLEOTIDE SEQUENCE [LARGE SCALE GENOMIC DNA]</scope>
    <source>
        <strain evidence="10 11">CM134L-2</strain>
    </source>
</reference>
<evidence type="ECO:0000256" key="3">
    <source>
        <dbReference type="ARBA" id="ARBA00022452"/>
    </source>
</evidence>
<dbReference type="PROSITE" id="PS52016">
    <property type="entry name" value="TONB_DEPENDENT_REC_3"/>
    <property type="match status" value="1"/>
</dbReference>
<evidence type="ECO:0000259" key="9">
    <source>
        <dbReference type="Pfam" id="PF14905"/>
    </source>
</evidence>
<keyword evidence="4 7" id="KW-0812">Transmembrane</keyword>
<dbReference type="PANTHER" id="PTHR40980">
    <property type="entry name" value="PLUG DOMAIN-CONTAINING PROTEIN"/>
    <property type="match status" value="1"/>
</dbReference>
<protein>
    <submittedName>
        <fullName evidence="10">TonB-dependent receptor</fullName>
    </submittedName>
</protein>
<keyword evidence="10" id="KW-0675">Receptor</keyword>
<gene>
    <name evidence="10" type="ORF">DPV69_10450</name>
</gene>
<dbReference type="InterPro" id="IPR037066">
    <property type="entry name" value="Plug_dom_sf"/>
</dbReference>
<keyword evidence="5 7" id="KW-0472">Membrane</keyword>
<dbReference type="InterPro" id="IPR039426">
    <property type="entry name" value="TonB-dep_rcpt-like"/>
</dbReference>
<evidence type="ECO:0000256" key="4">
    <source>
        <dbReference type="ARBA" id="ARBA00022692"/>
    </source>
</evidence>
<keyword evidence="2 7" id="KW-0813">Transport</keyword>
<dbReference type="Pfam" id="PF07715">
    <property type="entry name" value="Plug"/>
    <property type="match status" value="1"/>
</dbReference>
<keyword evidence="3 7" id="KW-1134">Transmembrane beta strand</keyword>
<dbReference type="InterPro" id="IPR036942">
    <property type="entry name" value="Beta-barrel_TonB_sf"/>
</dbReference>
<dbReference type="AlphaFoldDB" id="A0A443YUB1"/>
<dbReference type="SUPFAM" id="SSF49452">
    <property type="entry name" value="Starch-binding domain-like"/>
    <property type="match status" value="1"/>
</dbReference>
<dbReference type="InterPro" id="IPR012910">
    <property type="entry name" value="Plug_dom"/>
</dbReference>
<dbReference type="GO" id="GO:0030246">
    <property type="term" value="F:carbohydrate binding"/>
    <property type="evidence" value="ECO:0007669"/>
    <property type="project" value="InterPro"/>
</dbReference>
<dbReference type="RefSeq" id="WP_113647315.1">
    <property type="nucleotide sequence ID" value="NZ_QMHN01000003.1"/>
</dbReference>
<evidence type="ECO:0000256" key="5">
    <source>
        <dbReference type="ARBA" id="ARBA00023136"/>
    </source>
</evidence>
<proteinExistence type="inferred from homology"/>
<dbReference type="Gene3D" id="2.40.170.20">
    <property type="entry name" value="TonB-dependent receptor, beta-barrel domain"/>
    <property type="match status" value="1"/>
</dbReference>
<dbReference type="EMBL" id="SAYW01000003">
    <property type="protein sequence ID" value="RWU07404.1"/>
    <property type="molecule type" value="Genomic_DNA"/>
</dbReference>
<dbReference type="PANTHER" id="PTHR40980:SF4">
    <property type="entry name" value="TONB-DEPENDENT RECEPTOR-LIKE BETA-BARREL DOMAIN-CONTAINING PROTEIN"/>
    <property type="match status" value="1"/>
</dbReference>
<evidence type="ECO:0000256" key="1">
    <source>
        <dbReference type="ARBA" id="ARBA00004571"/>
    </source>
</evidence>
<evidence type="ECO:0000313" key="11">
    <source>
        <dbReference type="Proteomes" id="UP000284120"/>
    </source>
</evidence>
<feature type="domain" description="Outer membrane protein beta-barrel" evidence="9">
    <location>
        <begin position="386"/>
        <end position="791"/>
    </location>
</feature>
<dbReference type="GO" id="GO:0009279">
    <property type="term" value="C:cell outer membrane"/>
    <property type="evidence" value="ECO:0007669"/>
    <property type="project" value="UniProtKB-SubCell"/>
</dbReference>
<dbReference type="SUPFAM" id="SSF56935">
    <property type="entry name" value="Porins"/>
    <property type="match status" value="1"/>
</dbReference>
<accession>A0A443YUB1</accession>
<dbReference type="InterPro" id="IPR041700">
    <property type="entry name" value="OMP_b-brl_3"/>
</dbReference>